<dbReference type="AlphaFoldDB" id="A0A540KLF1"/>
<name>A0A540KLF1_MALBA</name>
<organism evidence="1 2">
    <name type="scientific">Malus baccata</name>
    <name type="common">Siberian crab apple</name>
    <name type="synonym">Pyrus baccata</name>
    <dbReference type="NCBI Taxonomy" id="106549"/>
    <lineage>
        <taxon>Eukaryota</taxon>
        <taxon>Viridiplantae</taxon>
        <taxon>Streptophyta</taxon>
        <taxon>Embryophyta</taxon>
        <taxon>Tracheophyta</taxon>
        <taxon>Spermatophyta</taxon>
        <taxon>Magnoliopsida</taxon>
        <taxon>eudicotyledons</taxon>
        <taxon>Gunneridae</taxon>
        <taxon>Pentapetalae</taxon>
        <taxon>rosids</taxon>
        <taxon>fabids</taxon>
        <taxon>Rosales</taxon>
        <taxon>Rosaceae</taxon>
        <taxon>Amygdaloideae</taxon>
        <taxon>Maleae</taxon>
        <taxon>Malus</taxon>
    </lineage>
</organism>
<proteinExistence type="predicted"/>
<dbReference type="EMBL" id="VIEB01001131">
    <property type="protein sequence ID" value="TQD75043.1"/>
    <property type="molecule type" value="Genomic_DNA"/>
</dbReference>
<protein>
    <submittedName>
        <fullName evidence="1">Uncharacterized protein</fullName>
    </submittedName>
</protein>
<sequence length="271" mass="30370">MLRCSWRWFSGIRVGQFSHQSNKGKEYSQCTKFAGTKTQPEKLITNFSPTTCTSYKQFVMRIQQAHRSQTGTTRRGYSSPANSLYNSRGCCASKACESLQNHAESLPNISSIASCSLRFLTSRTPQLLDFLSAQTGTHNHQLAVALGPPTTVLVQFASRNHLDHGTAELGREQMPVKACWIITDQDVVLAAHTFKLAEKTIHIDQGSLNYDLRAKTKFQNLVMSLLPFKNQWHKAERLDSKRKGITVNLQTLASDMGTNQKGFSWLVSRAK</sequence>
<reference evidence="1 2" key="1">
    <citation type="journal article" date="2019" name="G3 (Bethesda)">
        <title>Sequencing of a Wild Apple (Malus baccata) Genome Unravels the Differences Between Cultivated and Wild Apple Species Regarding Disease Resistance and Cold Tolerance.</title>
        <authorList>
            <person name="Chen X."/>
        </authorList>
    </citation>
    <scope>NUCLEOTIDE SEQUENCE [LARGE SCALE GENOMIC DNA]</scope>
    <source>
        <strain evidence="2">cv. Shandingzi</strain>
        <tissue evidence="1">Leaves</tissue>
    </source>
</reference>
<gene>
    <name evidence="1" type="ORF">C1H46_039412</name>
</gene>
<accession>A0A540KLF1</accession>
<evidence type="ECO:0000313" key="1">
    <source>
        <dbReference type="EMBL" id="TQD75043.1"/>
    </source>
</evidence>
<comment type="caution">
    <text evidence="1">The sequence shown here is derived from an EMBL/GenBank/DDBJ whole genome shotgun (WGS) entry which is preliminary data.</text>
</comment>
<keyword evidence="2" id="KW-1185">Reference proteome</keyword>
<evidence type="ECO:0000313" key="2">
    <source>
        <dbReference type="Proteomes" id="UP000315295"/>
    </source>
</evidence>
<dbReference type="Proteomes" id="UP000315295">
    <property type="component" value="Unassembled WGS sequence"/>
</dbReference>